<dbReference type="GeneTree" id="ENSGT00940000166999"/>
<keyword evidence="1" id="KW-0479">Metal-binding</keyword>
<dbReference type="InterPro" id="IPR001841">
    <property type="entry name" value="Znf_RING"/>
</dbReference>
<dbReference type="Ensembl" id="ENSNBRT00000009808.1">
    <property type="protein sequence ID" value="ENSNBRP00000009540.1"/>
    <property type="gene ID" value="ENSNBRG00000007454.1"/>
</dbReference>
<protein>
    <recommendedName>
        <fullName evidence="5">RING-type domain-containing protein</fullName>
    </recommendedName>
</protein>
<dbReference type="PANTHER" id="PTHR22791">
    <property type="entry name" value="RING-TYPE DOMAIN-CONTAINING PROTEIN"/>
    <property type="match status" value="1"/>
</dbReference>
<dbReference type="PROSITE" id="PS50089">
    <property type="entry name" value="ZF_RING_2"/>
    <property type="match status" value="1"/>
</dbReference>
<dbReference type="STRING" id="32507.ENSNBRP00000009540"/>
<dbReference type="GO" id="GO:0008270">
    <property type="term" value="F:zinc ion binding"/>
    <property type="evidence" value="ECO:0007669"/>
    <property type="project" value="UniProtKB-KW"/>
</dbReference>
<evidence type="ECO:0000313" key="6">
    <source>
        <dbReference type="Ensembl" id="ENSNBRP00000009540.1"/>
    </source>
</evidence>
<proteinExistence type="predicted"/>
<organism evidence="6 7">
    <name type="scientific">Neolamprologus brichardi</name>
    <name type="common">Fairy cichlid</name>
    <name type="synonym">Lamprologus brichardi</name>
    <dbReference type="NCBI Taxonomy" id="32507"/>
    <lineage>
        <taxon>Eukaryota</taxon>
        <taxon>Metazoa</taxon>
        <taxon>Chordata</taxon>
        <taxon>Craniata</taxon>
        <taxon>Vertebrata</taxon>
        <taxon>Euteleostomi</taxon>
        <taxon>Actinopterygii</taxon>
        <taxon>Neopterygii</taxon>
        <taxon>Teleostei</taxon>
        <taxon>Neoteleostei</taxon>
        <taxon>Acanthomorphata</taxon>
        <taxon>Ovalentaria</taxon>
        <taxon>Cichlomorphae</taxon>
        <taxon>Cichliformes</taxon>
        <taxon>Cichlidae</taxon>
        <taxon>African cichlids</taxon>
        <taxon>Pseudocrenilabrinae</taxon>
        <taxon>Lamprologini</taxon>
        <taxon>Neolamprologus</taxon>
    </lineage>
</organism>
<dbReference type="InterPro" id="IPR027370">
    <property type="entry name" value="Znf-RING_euk"/>
</dbReference>
<keyword evidence="3" id="KW-0862">Zinc</keyword>
<name>A0A3Q4GJI0_NEOBR</name>
<evidence type="ECO:0000313" key="7">
    <source>
        <dbReference type="Proteomes" id="UP000261580"/>
    </source>
</evidence>
<dbReference type="InterPro" id="IPR017907">
    <property type="entry name" value="Znf_RING_CS"/>
</dbReference>
<evidence type="ECO:0000259" key="5">
    <source>
        <dbReference type="PROSITE" id="PS50089"/>
    </source>
</evidence>
<evidence type="ECO:0000256" key="1">
    <source>
        <dbReference type="ARBA" id="ARBA00022723"/>
    </source>
</evidence>
<accession>A0A3Q4GJI0</accession>
<keyword evidence="7" id="KW-1185">Reference proteome</keyword>
<dbReference type="GO" id="GO:0061630">
    <property type="term" value="F:ubiquitin protein ligase activity"/>
    <property type="evidence" value="ECO:0007669"/>
    <property type="project" value="TreeGrafter"/>
</dbReference>
<dbReference type="AlphaFoldDB" id="A0A3Q4GJI0"/>
<sequence length="180" mass="20369">TKQEHRGAVYLHPIPLPTQCSEENCPDLECAICFSQFNNVFRCPKMLQCKHTFCLECLARMNVKSAEPNAIQCPLCRSFTPLPSLGLPKLATDSDVLSYLPAEYLERKPTPCCSISSESSVWPEIKKVTSNHEVRLPAELPLPKDQKLPPCRVGMLPLCCLWFLYLPHSKDLHVSLVFDR</sequence>
<evidence type="ECO:0000256" key="2">
    <source>
        <dbReference type="ARBA" id="ARBA00022771"/>
    </source>
</evidence>
<dbReference type="InterPro" id="IPR051435">
    <property type="entry name" value="RING_finger_E3_ubiq-ligases"/>
</dbReference>
<dbReference type="GO" id="GO:0016567">
    <property type="term" value="P:protein ubiquitination"/>
    <property type="evidence" value="ECO:0007669"/>
    <property type="project" value="TreeGrafter"/>
</dbReference>
<dbReference type="SUPFAM" id="SSF57850">
    <property type="entry name" value="RING/U-box"/>
    <property type="match status" value="1"/>
</dbReference>
<dbReference type="PANTHER" id="PTHR22791:SF30">
    <property type="entry name" value="RING FINGER PROTEIN 223-LIKE"/>
    <property type="match status" value="1"/>
</dbReference>
<dbReference type="Proteomes" id="UP000261580">
    <property type="component" value="Unassembled WGS sequence"/>
</dbReference>
<evidence type="ECO:0000256" key="4">
    <source>
        <dbReference type="PROSITE-ProRule" id="PRU00175"/>
    </source>
</evidence>
<reference evidence="6" key="1">
    <citation type="submission" date="2025-08" db="UniProtKB">
        <authorList>
            <consortium name="Ensembl"/>
        </authorList>
    </citation>
    <scope>IDENTIFICATION</scope>
</reference>
<dbReference type="OMA" id="VWNEGAW"/>
<feature type="domain" description="RING-type" evidence="5">
    <location>
        <begin position="30"/>
        <end position="77"/>
    </location>
</feature>
<dbReference type="SMART" id="SM00184">
    <property type="entry name" value="RING"/>
    <property type="match status" value="1"/>
</dbReference>
<dbReference type="Gene3D" id="3.30.40.10">
    <property type="entry name" value="Zinc/RING finger domain, C3HC4 (zinc finger)"/>
    <property type="match status" value="1"/>
</dbReference>
<dbReference type="PROSITE" id="PS00518">
    <property type="entry name" value="ZF_RING_1"/>
    <property type="match status" value="1"/>
</dbReference>
<keyword evidence="2 4" id="KW-0863">Zinc-finger</keyword>
<dbReference type="Pfam" id="PF13445">
    <property type="entry name" value="zf-RING_UBOX"/>
    <property type="match status" value="1"/>
</dbReference>
<evidence type="ECO:0000256" key="3">
    <source>
        <dbReference type="ARBA" id="ARBA00022833"/>
    </source>
</evidence>
<reference evidence="6" key="2">
    <citation type="submission" date="2025-09" db="UniProtKB">
        <authorList>
            <consortium name="Ensembl"/>
        </authorList>
    </citation>
    <scope>IDENTIFICATION</scope>
</reference>
<dbReference type="InterPro" id="IPR013083">
    <property type="entry name" value="Znf_RING/FYVE/PHD"/>
</dbReference>